<reference evidence="1 2" key="1">
    <citation type="submission" date="2023-12" db="EMBL/GenBank/DDBJ databases">
        <title>Amycolatopsis sp. V23-08.</title>
        <authorList>
            <person name="Somphong A."/>
        </authorList>
    </citation>
    <scope>NUCLEOTIDE SEQUENCE [LARGE SCALE GENOMIC DNA]</scope>
    <source>
        <strain evidence="1 2">V23-08</strain>
    </source>
</reference>
<dbReference type="Proteomes" id="UP001304298">
    <property type="component" value="Unassembled WGS sequence"/>
</dbReference>
<sequence>MNKKGLLAILGVVVVLAAIVVSAGGKLPWTGGSASDDSCDI</sequence>
<dbReference type="EMBL" id="JAYFSI010000005">
    <property type="protein sequence ID" value="MEA5362717.1"/>
    <property type="molecule type" value="Genomic_DNA"/>
</dbReference>
<name>A0ABU5R913_9PSEU</name>
<organism evidence="1 2">
    <name type="scientific">Amycolatopsis heterodermiae</name>
    <dbReference type="NCBI Taxonomy" id="3110235"/>
    <lineage>
        <taxon>Bacteria</taxon>
        <taxon>Bacillati</taxon>
        <taxon>Actinomycetota</taxon>
        <taxon>Actinomycetes</taxon>
        <taxon>Pseudonocardiales</taxon>
        <taxon>Pseudonocardiaceae</taxon>
        <taxon>Amycolatopsis</taxon>
    </lineage>
</organism>
<comment type="caution">
    <text evidence="1">The sequence shown here is derived from an EMBL/GenBank/DDBJ whole genome shotgun (WGS) entry which is preliminary data.</text>
</comment>
<dbReference type="RefSeq" id="WP_323330410.1">
    <property type="nucleotide sequence ID" value="NZ_JAYFSI010000005.1"/>
</dbReference>
<protein>
    <submittedName>
        <fullName evidence="1">Uncharacterized protein</fullName>
    </submittedName>
</protein>
<gene>
    <name evidence="1" type="ORF">VA596_24490</name>
</gene>
<keyword evidence="2" id="KW-1185">Reference proteome</keyword>
<evidence type="ECO:0000313" key="1">
    <source>
        <dbReference type="EMBL" id="MEA5362717.1"/>
    </source>
</evidence>
<proteinExistence type="predicted"/>
<evidence type="ECO:0000313" key="2">
    <source>
        <dbReference type="Proteomes" id="UP001304298"/>
    </source>
</evidence>
<accession>A0ABU5R913</accession>